<dbReference type="OrthoDB" id="10474312at2759"/>
<name>A0A8K0TMV9_9PEZI</name>
<feature type="chain" id="PRO_5035478214" evidence="3">
    <location>
        <begin position="23"/>
        <end position="406"/>
    </location>
</feature>
<feature type="region of interest" description="Disordered" evidence="1">
    <location>
        <begin position="255"/>
        <end position="284"/>
    </location>
</feature>
<organism evidence="4 5">
    <name type="scientific">Plectosphaerella cucumerina</name>
    <dbReference type="NCBI Taxonomy" id="40658"/>
    <lineage>
        <taxon>Eukaryota</taxon>
        <taxon>Fungi</taxon>
        <taxon>Dikarya</taxon>
        <taxon>Ascomycota</taxon>
        <taxon>Pezizomycotina</taxon>
        <taxon>Sordariomycetes</taxon>
        <taxon>Hypocreomycetidae</taxon>
        <taxon>Glomerellales</taxon>
        <taxon>Plectosphaerellaceae</taxon>
        <taxon>Plectosphaerella</taxon>
    </lineage>
</organism>
<dbReference type="AlphaFoldDB" id="A0A8K0TMV9"/>
<evidence type="ECO:0000256" key="3">
    <source>
        <dbReference type="SAM" id="SignalP"/>
    </source>
</evidence>
<protein>
    <submittedName>
        <fullName evidence="4">Uncharacterized protein</fullName>
    </submittedName>
</protein>
<accession>A0A8K0TMV9</accession>
<proteinExistence type="predicted"/>
<sequence length="406" mass="44080">MMPNRFLLRCVAVLSAVSLSDAAVPYHLSMSGMTSTDDYISVFEGVAFGYDVAYGYMQDLEEGRLPKFPCFEDGTLWESYVVNVNIETGLPFYVHQTAPTAEDALEPVEEMLGEWSADVFWGQFEGAKFDPDMTRYSWFRAMDRKFRVVGDGRWCRGGESVPVPTSLEKFGGGKDTAVKINATDLDGIYASLAIRFNYFDMDRDIGHANYSDPSDVRTKCFRVQFSSTQSSIQENCNSPDNGADTKAEALANAGISPTSVQSPTASGTTITASSASTSSTPEEDRGINKAYVSAGVGAAFGLFFILFVLFQYLGYRRKRLAAANRQQGEQGGIPLSRLPEAEPEPAPVYQPRAAEDEGRAAPEANGPSGMANTASGAAVNGSQPPPPNYEPPPRYEDINDGAPRRV</sequence>
<evidence type="ECO:0000256" key="2">
    <source>
        <dbReference type="SAM" id="Phobius"/>
    </source>
</evidence>
<keyword evidence="3" id="KW-0732">Signal</keyword>
<keyword evidence="2" id="KW-1133">Transmembrane helix</keyword>
<gene>
    <name evidence="4" type="ORF">B0T11DRAFT_329281</name>
</gene>
<evidence type="ECO:0000256" key="1">
    <source>
        <dbReference type="SAM" id="MobiDB-lite"/>
    </source>
</evidence>
<keyword evidence="2" id="KW-0472">Membrane</keyword>
<evidence type="ECO:0000313" key="4">
    <source>
        <dbReference type="EMBL" id="KAH7363293.1"/>
    </source>
</evidence>
<feature type="compositionally biased region" description="Pro residues" evidence="1">
    <location>
        <begin position="383"/>
        <end position="392"/>
    </location>
</feature>
<dbReference type="Proteomes" id="UP000813385">
    <property type="component" value="Unassembled WGS sequence"/>
</dbReference>
<keyword evidence="5" id="KW-1185">Reference proteome</keyword>
<keyword evidence="2" id="KW-0812">Transmembrane</keyword>
<dbReference type="EMBL" id="JAGPXD010000003">
    <property type="protein sequence ID" value="KAH7363293.1"/>
    <property type="molecule type" value="Genomic_DNA"/>
</dbReference>
<comment type="caution">
    <text evidence="4">The sequence shown here is derived from an EMBL/GenBank/DDBJ whole genome shotgun (WGS) entry which is preliminary data.</text>
</comment>
<feature type="region of interest" description="Disordered" evidence="1">
    <location>
        <begin position="324"/>
        <end position="406"/>
    </location>
</feature>
<reference evidence="4" key="1">
    <citation type="journal article" date="2021" name="Nat. Commun.">
        <title>Genetic determinants of endophytism in the Arabidopsis root mycobiome.</title>
        <authorList>
            <person name="Mesny F."/>
            <person name="Miyauchi S."/>
            <person name="Thiergart T."/>
            <person name="Pickel B."/>
            <person name="Atanasova L."/>
            <person name="Karlsson M."/>
            <person name="Huettel B."/>
            <person name="Barry K.W."/>
            <person name="Haridas S."/>
            <person name="Chen C."/>
            <person name="Bauer D."/>
            <person name="Andreopoulos W."/>
            <person name="Pangilinan J."/>
            <person name="LaButti K."/>
            <person name="Riley R."/>
            <person name="Lipzen A."/>
            <person name="Clum A."/>
            <person name="Drula E."/>
            <person name="Henrissat B."/>
            <person name="Kohler A."/>
            <person name="Grigoriev I.V."/>
            <person name="Martin F.M."/>
            <person name="Hacquard S."/>
        </authorList>
    </citation>
    <scope>NUCLEOTIDE SEQUENCE</scope>
    <source>
        <strain evidence="4">MPI-CAGE-AT-0016</strain>
    </source>
</reference>
<feature type="transmembrane region" description="Helical" evidence="2">
    <location>
        <begin position="290"/>
        <end position="310"/>
    </location>
</feature>
<evidence type="ECO:0000313" key="5">
    <source>
        <dbReference type="Proteomes" id="UP000813385"/>
    </source>
</evidence>
<feature type="signal peptide" evidence="3">
    <location>
        <begin position="1"/>
        <end position="22"/>
    </location>
</feature>
<feature type="compositionally biased region" description="Low complexity" evidence="1">
    <location>
        <begin position="264"/>
        <end position="280"/>
    </location>
</feature>